<sequence length="291" mass="31769">MPDYPAKNDGMSYLGILWSMVKLAVTEPALIQASFITLASNACWTSFWVTLTFILGDAPYNYSTLVIGLFGLLGLFGASVGPFFGRLLDRMTPWYVALLATVLTAGFWAIQAGAGGLNIGAVIVVCLGLDILDCMQQIALSMFILEISETERSRLNALLILWNFVGQVMGTAVGTKVYVSYGWRAAALVSIAWIAFEIAILLIRGPHCSRKTWFGYEGGIQMWRDLGEESGKENDVPLEVAVNWKTTSLTPECEAGAALGEKGVEGRTGERLGETRDREVLLVLQHTFIEV</sequence>
<proteinExistence type="predicted"/>
<dbReference type="Proteomes" id="UP000186601">
    <property type="component" value="Unassembled WGS sequence"/>
</dbReference>
<feature type="transmembrane region" description="Helical" evidence="1">
    <location>
        <begin position="62"/>
        <end position="85"/>
    </location>
</feature>
<dbReference type="EMBL" id="MLYV02000694">
    <property type="protein sequence ID" value="PSR79474.1"/>
    <property type="molecule type" value="Genomic_DNA"/>
</dbReference>
<keyword evidence="1" id="KW-0812">Transmembrane</keyword>
<feature type="transmembrane region" description="Helical" evidence="1">
    <location>
        <begin position="181"/>
        <end position="203"/>
    </location>
</feature>
<dbReference type="OrthoDB" id="2105912at2759"/>
<feature type="transmembrane region" description="Helical" evidence="1">
    <location>
        <begin position="155"/>
        <end position="175"/>
    </location>
</feature>
<evidence type="ECO:0000313" key="2">
    <source>
        <dbReference type="EMBL" id="PSR79474.1"/>
    </source>
</evidence>
<dbReference type="InterPro" id="IPR036259">
    <property type="entry name" value="MFS_trans_sf"/>
</dbReference>
<dbReference type="Gene3D" id="1.20.1250.20">
    <property type="entry name" value="MFS general substrate transporter like domains"/>
    <property type="match status" value="1"/>
</dbReference>
<evidence type="ECO:0008006" key="4">
    <source>
        <dbReference type="Google" id="ProtNLM"/>
    </source>
</evidence>
<gene>
    <name evidence="2" type="ORF">PHLCEN_2v6999</name>
</gene>
<dbReference type="PANTHER" id="PTHR42910:SF1">
    <property type="entry name" value="MAJOR FACILITATOR SUPERFAMILY (MFS) PROFILE DOMAIN-CONTAINING PROTEIN"/>
    <property type="match status" value="1"/>
</dbReference>
<reference evidence="2 3" key="1">
    <citation type="submission" date="2018-02" db="EMBL/GenBank/DDBJ databases">
        <title>Genome sequence of the basidiomycete white-rot fungus Phlebia centrifuga.</title>
        <authorList>
            <person name="Granchi Z."/>
            <person name="Peng M."/>
            <person name="de Vries R.P."/>
            <person name="Hilden K."/>
            <person name="Makela M.R."/>
            <person name="Grigoriev I."/>
            <person name="Riley R."/>
        </authorList>
    </citation>
    <scope>NUCLEOTIDE SEQUENCE [LARGE SCALE GENOMIC DNA]</scope>
    <source>
        <strain evidence="2 3">FBCC195</strain>
    </source>
</reference>
<keyword evidence="1" id="KW-1133">Transmembrane helix</keyword>
<keyword evidence="3" id="KW-1185">Reference proteome</keyword>
<protein>
    <recommendedName>
        <fullName evidence="4">Major facilitator superfamily (MFS) profile domain-containing protein</fullName>
    </recommendedName>
</protein>
<dbReference type="PANTHER" id="PTHR42910">
    <property type="entry name" value="TRANSPORTER SCO4007-RELATED"/>
    <property type="match status" value="1"/>
</dbReference>
<feature type="transmembrane region" description="Helical" evidence="1">
    <location>
        <begin position="38"/>
        <end position="56"/>
    </location>
</feature>
<organism evidence="2 3">
    <name type="scientific">Hermanssonia centrifuga</name>
    <dbReference type="NCBI Taxonomy" id="98765"/>
    <lineage>
        <taxon>Eukaryota</taxon>
        <taxon>Fungi</taxon>
        <taxon>Dikarya</taxon>
        <taxon>Basidiomycota</taxon>
        <taxon>Agaricomycotina</taxon>
        <taxon>Agaricomycetes</taxon>
        <taxon>Polyporales</taxon>
        <taxon>Meruliaceae</taxon>
        <taxon>Hermanssonia</taxon>
    </lineage>
</organism>
<evidence type="ECO:0000256" key="1">
    <source>
        <dbReference type="SAM" id="Phobius"/>
    </source>
</evidence>
<accession>A0A2R6NXQ4</accession>
<keyword evidence="1" id="KW-0472">Membrane</keyword>
<comment type="caution">
    <text evidence="2">The sequence shown here is derived from an EMBL/GenBank/DDBJ whole genome shotgun (WGS) entry which is preliminary data.</text>
</comment>
<feature type="transmembrane region" description="Helical" evidence="1">
    <location>
        <begin position="116"/>
        <end position="135"/>
    </location>
</feature>
<name>A0A2R6NXQ4_9APHY</name>
<evidence type="ECO:0000313" key="3">
    <source>
        <dbReference type="Proteomes" id="UP000186601"/>
    </source>
</evidence>
<dbReference type="SUPFAM" id="SSF103473">
    <property type="entry name" value="MFS general substrate transporter"/>
    <property type="match status" value="1"/>
</dbReference>
<dbReference type="AlphaFoldDB" id="A0A2R6NXQ4"/>